<name>A0ABU8BVJ6_9RHOB</name>
<sequence length="292" mass="31520">MIPDRIRTLPCWQGDITAEPLPGGLSNEIWKVTDAAGAHVVRFGHDFPFHHVDRAREVMTGRAAHAAGFGPAVQFAAPGVSVVAFLPARTWGAADLRAAPDRVGAVLRRFHTEMPAHVSGAGFIFWPFHVIRDYARTLAAGGSPFARDLPAHLDLAARLEAAQIALPISFGHHDLLPANFLDDGQRLWLIDYEYAGFGTAMFDLAGAASNAGMNDAETEALLLAYLGHRPDAAFCRAFEAMQCASLLREAMWSMVSDLHLSAPGADYRAYAAENLEKLAAKLAAFTAQYGEP</sequence>
<dbReference type="GO" id="GO:0016301">
    <property type="term" value="F:kinase activity"/>
    <property type="evidence" value="ECO:0007669"/>
    <property type="project" value="UniProtKB-KW"/>
</dbReference>
<keyword evidence="3" id="KW-1185">Reference proteome</keyword>
<feature type="domain" description="Aminoglycoside phosphotransferase" evidence="1">
    <location>
        <begin position="18"/>
        <end position="226"/>
    </location>
</feature>
<keyword evidence="2" id="KW-0418">Kinase</keyword>
<dbReference type="PANTHER" id="PTHR22603:SF66">
    <property type="entry name" value="ETHANOLAMINE KINASE"/>
    <property type="match status" value="1"/>
</dbReference>
<protein>
    <submittedName>
        <fullName evidence="2">Choline kinase family protein</fullName>
    </submittedName>
</protein>
<accession>A0ABU8BVJ6</accession>
<dbReference type="Gene3D" id="3.90.1200.10">
    <property type="match status" value="1"/>
</dbReference>
<dbReference type="PANTHER" id="PTHR22603">
    <property type="entry name" value="CHOLINE/ETHANOALAMINE KINASE"/>
    <property type="match status" value="1"/>
</dbReference>
<proteinExistence type="predicted"/>
<dbReference type="CDD" id="cd05151">
    <property type="entry name" value="ChoK-like"/>
    <property type="match status" value="1"/>
</dbReference>
<dbReference type="Gene3D" id="3.30.200.20">
    <property type="entry name" value="Phosphorylase Kinase, domain 1"/>
    <property type="match status" value="1"/>
</dbReference>
<dbReference type="Pfam" id="PF01636">
    <property type="entry name" value="APH"/>
    <property type="match status" value="1"/>
</dbReference>
<evidence type="ECO:0000313" key="2">
    <source>
        <dbReference type="EMBL" id="MEH7828263.1"/>
    </source>
</evidence>
<reference evidence="2" key="1">
    <citation type="submission" date="2024-02" db="EMBL/GenBank/DDBJ databases">
        <title>Genome sequences of strain Gemmobacter sp. JM10B15.</title>
        <authorList>
            <person name="Zhang M."/>
        </authorList>
    </citation>
    <scope>NUCLEOTIDE SEQUENCE</scope>
    <source>
        <strain evidence="2">JM10B15</strain>
    </source>
</reference>
<comment type="caution">
    <text evidence="2">The sequence shown here is derived from an EMBL/GenBank/DDBJ whole genome shotgun (WGS) entry which is preliminary data.</text>
</comment>
<dbReference type="Proteomes" id="UP001431963">
    <property type="component" value="Unassembled WGS sequence"/>
</dbReference>
<dbReference type="SUPFAM" id="SSF56112">
    <property type="entry name" value="Protein kinase-like (PK-like)"/>
    <property type="match status" value="1"/>
</dbReference>
<dbReference type="RefSeq" id="WP_335422049.1">
    <property type="nucleotide sequence ID" value="NZ_JBALHR010000004.1"/>
</dbReference>
<evidence type="ECO:0000259" key="1">
    <source>
        <dbReference type="Pfam" id="PF01636"/>
    </source>
</evidence>
<gene>
    <name evidence="2" type="ORF">V6590_08875</name>
</gene>
<dbReference type="EMBL" id="JBALHR010000004">
    <property type="protein sequence ID" value="MEH7828263.1"/>
    <property type="molecule type" value="Genomic_DNA"/>
</dbReference>
<organism evidence="2 3">
    <name type="scientific">Gemmobacter denitrificans</name>
    <dbReference type="NCBI Taxonomy" id="3123040"/>
    <lineage>
        <taxon>Bacteria</taxon>
        <taxon>Pseudomonadati</taxon>
        <taxon>Pseudomonadota</taxon>
        <taxon>Alphaproteobacteria</taxon>
        <taxon>Rhodobacterales</taxon>
        <taxon>Paracoccaceae</taxon>
        <taxon>Gemmobacter</taxon>
    </lineage>
</organism>
<keyword evidence="2" id="KW-0808">Transferase</keyword>
<dbReference type="InterPro" id="IPR002575">
    <property type="entry name" value="Aminoglycoside_PTrfase"/>
</dbReference>
<evidence type="ECO:0000313" key="3">
    <source>
        <dbReference type="Proteomes" id="UP001431963"/>
    </source>
</evidence>
<dbReference type="InterPro" id="IPR011009">
    <property type="entry name" value="Kinase-like_dom_sf"/>
</dbReference>